<dbReference type="EMBL" id="OB664330">
    <property type="protein sequence ID" value="CAD7232169.1"/>
    <property type="molecule type" value="Genomic_DNA"/>
</dbReference>
<sequence>MVVLPLDETSCDQLNPNANSPATDDGHQPTLPPYINLTHSPPLLTTFTSERFEINRSISDWFLSHFSKIQVLTLERQSSSSRCPLFPPAFATGSSTSPTPHMNAIPAVSKSHRSFISVWDYVKGKKYSADFIKLSQSLALVHRKHSEVVHAPGSIVPCMCCDATEARKQLNADKTMFNGKRAWGEDLGSPTVTKPPPASPRPDLDCMAKFRSLWQSVESGERRVSGNPVPSMAIKKMAAPSTSASEKDPLALKFEGEGASQQESGGIGVPGVFGQANPSTTATGKEMIITQKFASVYPNALSHMGEALAANRAQALSYGLRQKAVIPDSDLPNSYVAAYLHCMGEEAPPPTFYKFSATASTLQQGFLSTPVPVPILAPAPTRTSRNIRTPLRSNGAMKNNQRGNNQPSTSFQERLGTIANNRGMTETISNSLEGASPNGKEEVLRTDRSIAATPATEMTERYDEATKQENIRYAEGSSHQQSDGADSTDLGACRVGSYGTTTTHDHEPSQEVKIDAASLPEYSVLPGMQTAQTEGPLGYSFPPMVYGRQPTGGVGMSEPALTPDTYYYYLPTEPMAAHQPWPTAEQKPGSPRAAHTTFGGNSNIPPSPMTATGSLPSWPLAFPSTASAMGASWSNAASAAPFPSTASAMGASWSNAASAAPFPHAASAPPFPSTGSAMGASWSNAASAAPFPHAASAPPFPSTASAMGASWSNAASAAPFPHVHYYSGALSPIIPVSFRPPGYQHPGYLSDRDEDPSEPPPSRAAVATVPTDLESSSSPLSLAQSKQGIFFRRAARYFGW</sequence>
<feature type="region of interest" description="Disordered" evidence="1">
    <location>
        <begin position="474"/>
        <end position="511"/>
    </location>
</feature>
<reference evidence="2" key="1">
    <citation type="submission" date="2020-11" db="EMBL/GenBank/DDBJ databases">
        <authorList>
            <person name="Tran Van P."/>
        </authorList>
    </citation>
    <scope>NUCLEOTIDE SEQUENCE</scope>
</reference>
<feature type="compositionally biased region" description="Polar residues" evidence="1">
    <location>
        <begin position="396"/>
        <end position="410"/>
    </location>
</feature>
<accession>A0A7R8WN70</accession>
<name>A0A7R8WN70_9CRUS</name>
<gene>
    <name evidence="2" type="ORF">CTOB1V02_LOCUS10010</name>
</gene>
<feature type="region of interest" description="Disordered" evidence="1">
    <location>
        <begin position="1"/>
        <end position="31"/>
    </location>
</feature>
<feature type="compositionally biased region" description="Polar residues" evidence="1">
    <location>
        <begin position="11"/>
        <end position="22"/>
    </location>
</feature>
<dbReference type="AlphaFoldDB" id="A0A7R8WN70"/>
<feature type="compositionally biased region" description="Polar residues" evidence="1">
    <location>
        <begin position="598"/>
        <end position="612"/>
    </location>
</feature>
<feature type="region of interest" description="Disordered" evidence="1">
    <location>
        <begin position="579"/>
        <end position="612"/>
    </location>
</feature>
<feature type="region of interest" description="Disordered" evidence="1">
    <location>
        <begin position="744"/>
        <end position="779"/>
    </location>
</feature>
<evidence type="ECO:0000313" key="2">
    <source>
        <dbReference type="EMBL" id="CAD7232169.1"/>
    </source>
</evidence>
<evidence type="ECO:0000256" key="1">
    <source>
        <dbReference type="SAM" id="MobiDB-lite"/>
    </source>
</evidence>
<protein>
    <submittedName>
        <fullName evidence="2">Uncharacterized protein</fullName>
    </submittedName>
</protein>
<organism evidence="2">
    <name type="scientific">Cyprideis torosa</name>
    <dbReference type="NCBI Taxonomy" id="163714"/>
    <lineage>
        <taxon>Eukaryota</taxon>
        <taxon>Metazoa</taxon>
        <taxon>Ecdysozoa</taxon>
        <taxon>Arthropoda</taxon>
        <taxon>Crustacea</taxon>
        <taxon>Oligostraca</taxon>
        <taxon>Ostracoda</taxon>
        <taxon>Podocopa</taxon>
        <taxon>Podocopida</taxon>
        <taxon>Cytherocopina</taxon>
        <taxon>Cytheroidea</taxon>
        <taxon>Cytherideidae</taxon>
        <taxon>Cyprideis</taxon>
    </lineage>
</organism>
<feature type="region of interest" description="Disordered" evidence="1">
    <location>
        <begin position="377"/>
        <end position="410"/>
    </location>
</feature>
<proteinExistence type="predicted"/>
<feature type="non-terminal residue" evidence="2">
    <location>
        <position position="1"/>
    </location>
</feature>